<dbReference type="PATRIC" id="fig|1242965.3.peg.1996"/>
<dbReference type="Proteomes" id="UP000016625">
    <property type="component" value="Unassembled WGS sequence"/>
</dbReference>
<accession>U2F2X3</accession>
<sequence>MKTIRLLYPDYLSGGLPIYHFGANLLQHILPQNANRPL</sequence>
<dbReference type="EMBL" id="ANNJ01000031">
    <property type="protein sequence ID" value="ERJ30861.1"/>
    <property type="molecule type" value="Genomic_DNA"/>
</dbReference>
<protein>
    <submittedName>
        <fullName evidence="1">Uncharacterized protein</fullName>
    </submittedName>
</protein>
<comment type="caution">
    <text evidence="1">The sequence shown here is derived from an EMBL/GenBank/DDBJ whole genome shotgun (WGS) entry which is preliminary data.</text>
</comment>
<proteinExistence type="predicted"/>
<dbReference type="AlphaFoldDB" id="U2F2X3"/>
<reference evidence="1 2" key="1">
    <citation type="journal article" date="2013" name="BMC Genomics">
        <title>Comparative genomics of Campylobacter concisus isolates reveals genetic diversity and provides insights into disease association.</title>
        <authorList>
            <person name="Deshpande N.P."/>
            <person name="Kaakoush N.O."/>
            <person name="Wilkins M.R."/>
            <person name="Mitchell H.M."/>
        </authorList>
    </citation>
    <scope>NUCLEOTIDE SEQUENCE [LARGE SCALE GENOMIC DNA]</scope>
    <source>
        <strain evidence="1 2">UNSW2</strain>
    </source>
</reference>
<evidence type="ECO:0000313" key="2">
    <source>
        <dbReference type="Proteomes" id="UP000016625"/>
    </source>
</evidence>
<name>U2F2X3_9BACT</name>
<organism evidence="1 2">
    <name type="scientific">Campylobacter concisus UNSW2</name>
    <dbReference type="NCBI Taxonomy" id="1242965"/>
    <lineage>
        <taxon>Bacteria</taxon>
        <taxon>Pseudomonadati</taxon>
        <taxon>Campylobacterota</taxon>
        <taxon>Epsilonproteobacteria</taxon>
        <taxon>Campylobacterales</taxon>
        <taxon>Campylobacteraceae</taxon>
        <taxon>Campylobacter</taxon>
    </lineage>
</organism>
<gene>
    <name evidence="1" type="ORF">UNSW2_1443</name>
</gene>
<evidence type="ECO:0000313" key="1">
    <source>
        <dbReference type="EMBL" id="ERJ30861.1"/>
    </source>
</evidence>